<dbReference type="InterPro" id="IPR022573">
    <property type="entry name" value="DUF2887"/>
</dbReference>
<name>A0ABS8I485_9NOSO</name>
<evidence type="ECO:0000313" key="2">
    <source>
        <dbReference type="Proteomes" id="UP001199525"/>
    </source>
</evidence>
<dbReference type="PANTHER" id="PTHR35586">
    <property type="entry name" value="SLL1691 PROTEIN"/>
    <property type="match status" value="1"/>
</dbReference>
<keyword evidence="2" id="KW-1185">Reference proteome</keyword>
<dbReference type="InterPro" id="IPR000563">
    <property type="entry name" value="Flag_FliH"/>
</dbReference>
<dbReference type="InterPro" id="IPR010106">
    <property type="entry name" value="RpnA"/>
</dbReference>
<dbReference type="NCBIfam" id="TIGR01784">
    <property type="entry name" value="T_den_put_tspse"/>
    <property type="match status" value="1"/>
</dbReference>
<dbReference type="PRINTS" id="PR01003">
    <property type="entry name" value="FLGFLIH"/>
</dbReference>
<dbReference type="PANTHER" id="PTHR35586:SF2">
    <property type="entry name" value="SLL1542 PROTEIN"/>
    <property type="match status" value="1"/>
</dbReference>
<protein>
    <submittedName>
        <fullName evidence="1">Rpn family recombination-promoting nuclease/putative transposase</fullName>
    </submittedName>
</protein>
<reference evidence="1 2" key="1">
    <citation type="journal article" date="2021" name="Microorganisms">
        <title>Genome Evolution of Filamentous Cyanobacterium Nostoc Species: From Facultative Symbiosis to Free Living.</title>
        <authorList>
            <person name="Huo D."/>
            <person name="Li H."/>
            <person name="Cai F."/>
            <person name="Guo X."/>
            <person name="Qiao Z."/>
            <person name="Wang W."/>
            <person name="Yu G."/>
            <person name="Li R."/>
        </authorList>
    </citation>
    <scope>NUCLEOTIDE SEQUENCE [LARGE SCALE GENOMIC DNA]</scope>
    <source>
        <strain evidence="1 2">CHAB 5714</strain>
    </source>
</reference>
<organism evidence="1 2">
    <name type="scientific">Nostoc favosum CHAB5714</name>
    <dbReference type="NCBI Taxonomy" id="2780399"/>
    <lineage>
        <taxon>Bacteria</taxon>
        <taxon>Bacillati</taxon>
        <taxon>Cyanobacteriota</taxon>
        <taxon>Cyanophyceae</taxon>
        <taxon>Nostocales</taxon>
        <taxon>Nostocaceae</taxon>
        <taxon>Nostoc</taxon>
        <taxon>Nostoc favosum</taxon>
    </lineage>
</organism>
<dbReference type="RefSeq" id="WP_229483892.1">
    <property type="nucleotide sequence ID" value="NZ_JAIVFQ010000006.1"/>
</dbReference>
<sequence length="294" mass="33813">MRRDAIFYAIFKRVPGLFFELVEQPPPEAASYRFESVEVKEPTFRIDGVFLPPPDATSQMIFFAEVQFQKDELLYHRFFSESMLYMYRNPSLYDDWYGVIILQSRSLEPENTTIHRSLLNSSQVQRIYLDELGSPDEQKVGISLMQLTIASDTQMVQEAKRLIERVQQEQITVLAKEEIIDVITTITVYKFANLSREEVEAMLGVKLEETRVYQEAKQEGLEQGLQRGLQQGLQQGLEQGLQRGLQQGLQQGLEQGREQAKLEVVPQFLALGMSMQEVAQLLNLTIEQVRLAAE</sequence>
<gene>
    <name evidence="1" type="ORF">LC586_07185</name>
</gene>
<accession>A0ABS8I485</accession>
<dbReference type="Proteomes" id="UP001199525">
    <property type="component" value="Unassembled WGS sequence"/>
</dbReference>
<evidence type="ECO:0000313" key="1">
    <source>
        <dbReference type="EMBL" id="MCC5599003.1"/>
    </source>
</evidence>
<dbReference type="Pfam" id="PF11103">
    <property type="entry name" value="DUF2887"/>
    <property type="match status" value="1"/>
</dbReference>
<dbReference type="EMBL" id="JAIVFQ010000006">
    <property type="protein sequence ID" value="MCC5599003.1"/>
    <property type="molecule type" value="Genomic_DNA"/>
</dbReference>
<proteinExistence type="predicted"/>
<comment type="caution">
    <text evidence="1">The sequence shown here is derived from an EMBL/GenBank/DDBJ whole genome shotgun (WGS) entry which is preliminary data.</text>
</comment>